<dbReference type="PANTHER" id="PTHR48467">
    <property type="entry name" value="GLUTAMATE SYNTHASE 1 [NADH], CHLOROPLASTIC-LIKE"/>
    <property type="match status" value="1"/>
</dbReference>
<evidence type="ECO:0000256" key="1">
    <source>
        <dbReference type="ARBA" id="ARBA00001974"/>
    </source>
</evidence>
<dbReference type="Proteomes" id="UP001295444">
    <property type="component" value="Unassembled WGS sequence"/>
</dbReference>
<gene>
    <name evidence="7" type="ORF">PECUL_23A041931</name>
</gene>
<keyword evidence="2" id="KW-0285">Flavoprotein</keyword>
<feature type="non-terminal residue" evidence="7">
    <location>
        <position position="247"/>
    </location>
</feature>
<dbReference type="EMBL" id="CAKOES020002195">
    <property type="protein sequence ID" value="CAH2331077.1"/>
    <property type="molecule type" value="Genomic_DNA"/>
</dbReference>
<protein>
    <submittedName>
        <fullName evidence="7">NADPH:adrenodoxin oxidoreductase, mitochondrial</fullName>
    </submittedName>
</protein>
<evidence type="ECO:0000313" key="8">
    <source>
        <dbReference type="Proteomes" id="UP001295444"/>
    </source>
</evidence>
<sequence>NIGLCNIIQLTCLRNVINTFTQTAQSERCGFFGNVTIGNDVTVEELQAAYHAVVLSYGAEDKRELGIPGEDLPGVYAARDFVGWYNGLPYNRHVKSLWDTSSAHTRQTLITGRELPARSSLLVICKDRSGRGLWLLTRRVGAMKIMRGGNLLSSPRPPPLSVVGGGPNKTIRGGTYCPPPRPPPLSVTTPPPKKTYPLPTPLTLQIPPKRPNKNPLYPSHFKKKKQAPKKINPCSPFEGTPRLEHSD</sequence>
<evidence type="ECO:0000256" key="2">
    <source>
        <dbReference type="ARBA" id="ARBA00022630"/>
    </source>
</evidence>
<keyword evidence="5" id="KW-0560">Oxidoreductase</keyword>
<dbReference type="GO" id="GO:0016491">
    <property type="term" value="F:oxidoreductase activity"/>
    <property type="evidence" value="ECO:0007669"/>
    <property type="project" value="UniProtKB-KW"/>
</dbReference>
<evidence type="ECO:0000256" key="6">
    <source>
        <dbReference type="SAM" id="MobiDB-lite"/>
    </source>
</evidence>
<evidence type="ECO:0000256" key="5">
    <source>
        <dbReference type="ARBA" id="ARBA00023002"/>
    </source>
</evidence>
<evidence type="ECO:0000256" key="4">
    <source>
        <dbReference type="ARBA" id="ARBA00022857"/>
    </source>
</evidence>
<name>A0AAD1X0I3_PELCU</name>
<comment type="caution">
    <text evidence="7">The sequence shown here is derived from an EMBL/GenBank/DDBJ whole genome shotgun (WGS) entry which is preliminary data.</text>
</comment>
<evidence type="ECO:0000256" key="3">
    <source>
        <dbReference type="ARBA" id="ARBA00022827"/>
    </source>
</evidence>
<feature type="non-terminal residue" evidence="7">
    <location>
        <position position="1"/>
    </location>
</feature>
<reference evidence="7" key="1">
    <citation type="submission" date="2022-03" db="EMBL/GenBank/DDBJ databases">
        <authorList>
            <person name="Alioto T."/>
            <person name="Alioto T."/>
            <person name="Gomez Garrido J."/>
        </authorList>
    </citation>
    <scope>NUCLEOTIDE SEQUENCE</scope>
</reference>
<keyword evidence="3" id="KW-0274">FAD</keyword>
<feature type="region of interest" description="Disordered" evidence="6">
    <location>
        <begin position="172"/>
        <end position="247"/>
    </location>
</feature>
<keyword evidence="4" id="KW-0521">NADP</keyword>
<dbReference type="SUPFAM" id="SSF51971">
    <property type="entry name" value="Nucleotide-binding domain"/>
    <property type="match status" value="1"/>
</dbReference>
<dbReference type="InterPro" id="IPR055275">
    <property type="entry name" value="Ferredox_Rdtase"/>
</dbReference>
<feature type="compositionally biased region" description="Pro residues" evidence="6">
    <location>
        <begin position="177"/>
        <end position="200"/>
    </location>
</feature>
<proteinExistence type="predicted"/>
<comment type="cofactor">
    <cofactor evidence="1">
        <name>FAD</name>
        <dbReference type="ChEBI" id="CHEBI:57692"/>
    </cofactor>
</comment>
<dbReference type="Gene3D" id="3.40.50.720">
    <property type="entry name" value="NAD(P)-binding Rossmann-like Domain"/>
    <property type="match status" value="1"/>
</dbReference>
<dbReference type="AlphaFoldDB" id="A0AAD1X0I3"/>
<accession>A0AAD1X0I3</accession>
<evidence type="ECO:0000313" key="7">
    <source>
        <dbReference type="EMBL" id="CAH2331077.1"/>
    </source>
</evidence>
<organism evidence="7 8">
    <name type="scientific">Pelobates cultripes</name>
    <name type="common">Western spadefoot toad</name>
    <dbReference type="NCBI Taxonomy" id="61616"/>
    <lineage>
        <taxon>Eukaryota</taxon>
        <taxon>Metazoa</taxon>
        <taxon>Chordata</taxon>
        <taxon>Craniata</taxon>
        <taxon>Vertebrata</taxon>
        <taxon>Euteleostomi</taxon>
        <taxon>Amphibia</taxon>
        <taxon>Batrachia</taxon>
        <taxon>Anura</taxon>
        <taxon>Pelobatoidea</taxon>
        <taxon>Pelobatidae</taxon>
        <taxon>Pelobates</taxon>
    </lineage>
</organism>
<keyword evidence="8" id="KW-1185">Reference proteome</keyword>
<dbReference type="PANTHER" id="PTHR48467:SF1">
    <property type="entry name" value="GLUTAMATE SYNTHASE 1 [NADH], CHLOROPLASTIC-LIKE"/>
    <property type="match status" value="1"/>
</dbReference>